<accession>A0A0F8XA04</accession>
<proteinExistence type="predicted"/>
<protein>
    <recommendedName>
        <fullName evidence="2">LamG-like jellyroll fold domain-containing protein</fullName>
    </recommendedName>
</protein>
<feature type="non-terminal residue" evidence="1">
    <location>
        <position position="302"/>
    </location>
</feature>
<reference evidence="1" key="1">
    <citation type="journal article" date="2015" name="Nature">
        <title>Complex archaea that bridge the gap between prokaryotes and eukaryotes.</title>
        <authorList>
            <person name="Spang A."/>
            <person name="Saw J.H."/>
            <person name="Jorgensen S.L."/>
            <person name="Zaremba-Niedzwiedzka K."/>
            <person name="Martijn J."/>
            <person name="Lind A.E."/>
            <person name="van Eijk R."/>
            <person name="Schleper C."/>
            <person name="Guy L."/>
            <person name="Ettema T.J."/>
        </authorList>
    </citation>
    <scope>NUCLEOTIDE SEQUENCE</scope>
</reference>
<dbReference type="AlphaFoldDB" id="A0A0F8XA04"/>
<gene>
    <name evidence="1" type="ORF">LCGC14_2972140</name>
</gene>
<dbReference type="InterPro" id="IPR013320">
    <property type="entry name" value="ConA-like_dom_sf"/>
</dbReference>
<name>A0A0F8XA04_9ZZZZ</name>
<sequence>MARGTGSNVHIEMGSTPIIAAPFTMAARFKIDDLTHTGVILSIGNKAVANELWGIDVSGTESGDPVRSFAFSPGGFQAAKSTAGPSANTWHHACGVEAANNDRRAFLDGGNKGLNVATRAPSGADEVQIGQNARSTNDGDLLGDVAEAAIWNVALTDAEVAILAKGYSPLSVRPESLVFYMPLVRDIYDVIGAIAFTDFSTTITDHPPIIYPSRGILGAAAAAGGVTVSAALATATVLSPVSAVVTGALVSSVLATATALSPVSTHINTVSAPVATATALSFAALHINTVLASLSAATALSP</sequence>
<evidence type="ECO:0000313" key="1">
    <source>
        <dbReference type="EMBL" id="KKK65638.1"/>
    </source>
</evidence>
<dbReference type="Pfam" id="PF13385">
    <property type="entry name" value="Laminin_G_3"/>
    <property type="match status" value="1"/>
</dbReference>
<dbReference type="EMBL" id="LAZR01060451">
    <property type="protein sequence ID" value="KKK65638.1"/>
    <property type="molecule type" value="Genomic_DNA"/>
</dbReference>
<evidence type="ECO:0008006" key="2">
    <source>
        <dbReference type="Google" id="ProtNLM"/>
    </source>
</evidence>
<organism evidence="1">
    <name type="scientific">marine sediment metagenome</name>
    <dbReference type="NCBI Taxonomy" id="412755"/>
    <lineage>
        <taxon>unclassified sequences</taxon>
        <taxon>metagenomes</taxon>
        <taxon>ecological metagenomes</taxon>
    </lineage>
</organism>
<dbReference type="SUPFAM" id="SSF49899">
    <property type="entry name" value="Concanavalin A-like lectins/glucanases"/>
    <property type="match status" value="1"/>
</dbReference>
<dbReference type="Gene3D" id="2.60.120.200">
    <property type="match status" value="1"/>
</dbReference>
<comment type="caution">
    <text evidence="1">The sequence shown here is derived from an EMBL/GenBank/DDBJ whole genome shotgun (WGS) entry which is preliminary data.</text>
</comment>